<keyword evidence="3" id="KW-0560">Oxidoreductase</keyword>
<proteinExistence type="inferred from homology"/>
<reference evidence="4" key="1">
    <citation type="journal article" date="2021" name="IMA Fungus">
        <title>Genomic characterization of three marine fungi, including Emericellopsis atlantica sp. nov. with signatures of a generalist lifestyle and marine biomass degradation.</title>
        <authorList>
            <person name="Hagestad O.C."/>
            <person name="Hou L."/>
            <person name="Andersen J.H."/>
            <person name="Hansen E.H."/>
            <person name="Altermark B."/>
            <person name="Li C."/>
            <person name="Kuhnert E."/>
            <person name="Cox R.J."/>
            <person name="Crous P.W."/>
            <person name="Spatafora J.W."/>
            <person name="Lail K."/>
            <person name="Amirebrahimi M."/>
            <person name="Lipzen A."/>
            <person name="Pangilinan J."/>
            <person name="Andreopoulos W."/>
            <person name="Hayes R.D."/>
            <person name="Ng V."/>
            <person name="Grigoriev I.V."/>
            <person name="Jackson S.A."/>
            <person name="Sutton T.D.S."/>
            <person name="Dobson A.D.W."/>
            <person name="Rama T."/>
        </authorList>
    </citation>
    <scope>NUCLEOTIDE SEQUENCE</scope>
    <source>
        <strain evidence="4">TRa3180A</strain>
    </source>
</reference>
<dbReference type="EMBL" id="MU253862">
    <property type="protein sequence ID" value="KAG9245166.1"/>
    <property type="molecule type" value="Genomic_DNA"/>
</dbReference>
<evidence type="ECO:0000256" key="3">
    <source>
        <dbReference type="ARBA" id="ARBA00023002"/>
    </source>
</evidence>
<dbReference type="PANTHER" id="PTHR43477">
    <property type="entry name" value="DIHYDROANTICAPSIN 7-DEHYDROGENASE"/>
    <property type="match status" value="1"/>
</dbReference>
<dbReference type="PROSITE" id="PS00061">
    <property type="entry name" value="ADH_SHORT"/>
    <property type="match status" value="1"/>
</dbReference>
<sequence length="176" mass="19123">MSNVEAPPRLQKMHDLTGQVMLITGIGDIGEGWGNGLAIATCKHSLHEGYTEDANIDDISPCMQQQSRIDILINNVGRFAPGTPAAIVNISSITGLRYIWKPQIAYSTAKVALLVFARATAVKYADEGVRINTVVPGLINTPLVRYLADKYAQEGYEGFVKTRDGQVRMGTAQDIC</sequence>
<evidence type="ECO:0000256" key="2">
    <source>
        <dbReference type="ARBA" id="ARBA00022857"/>
    </source>
</evidence>
<comment type="caution">
    <text evidence="4">The sequence shown here is derived from an EMBL/GenBank/DDBJ whole genome shotgun (WGS) entry which is preliminary data.</text>
</comment>
<protein>
    <submittedName>
        <fullName evidence="4">Short-chain dehydrogenase</fullName>
    </submittedName>
</protein>
<accession>A0A9P7Z4K3</accession>
<dbReference type="SUPFAM" id="SSF51735">
    <property type="entry name" value="NAD(P)-binding Rossmann-fold domains"/>
    <property type="match status" value="1"/>
</dbReference>
<dbReference type="InterPro" id="IPR036291">
    <property type="entry name" value="NAD(P)-bd_dom_sf"/>
</dbReference>
<keyword evidence="2" id="KW-0521">NADP</keyword>
<dbReference type="GO" id="GO:0016491">
    <property type="term" value="F:oxidoreductase activity"/>
    <property type="evidence" value="ECO:0007669"/>
    <property type="project" value="UniProtKB-KW"/>
</dbReference>
<dbReference type="Proteomes" id="UP000887226">
    <property type="component" value="Unassembled WGS sequence"/>
</dbReference>
<comment type="similarity">
    <text evidence="1">Belongs to the short-chain dehydrogenases/reductases (SDR) family.</text>
</comment>
<evidence type="ECO:0000313" key="4">
    <source>
        <dbReference type="EMBL" id="KAG9245166.1"/>
    </source>
</evidence>
<gene>
    <name evidence="4" type="ORF">BJ878DRAFT_534102</name>
</gene>
<organism evidence="4 5">
    <name type="scientific">Calycina marina</name>
    <dbReference type="NCBI Taxonomy" id="1763456"/>
    <lineage>
        <taxon>Eukaryota</taxon>
        <taxon>Fungi</taxon>
        <taxon>Dikarya</taxon>
        <taxon>Ascomycota</taxon>
        <taxon>Pezizomycotina</taxon>
        <taxon>Leotiomycetes</taxon>
        <taxon>Helotiales</taxon>
        <taxon>Pezizellaceae</taxon>
        <taxon>Calycina</taxon>
    </lineage>
</organism>
<dbReference type="Pfam" id="PF13561">
    <property type="entry name" value="adh_short_C2"/>
    <property type="match status" value="1"/>
</dbReference>
<dbReference type="InterPro" id="IPR020904">
    <property type="entry name" value="Sc_DH/Rdtase_CS"/>
</dbReference>
<dbReference type="InterPro" id="IPR051122">
    <property type="entry name" value="SDR_DHRS6-like"/>
</dbReference>
<dbReference type="InterPro" id="IPR002347">
    <property type="entry name" value="SDR_fam"/>
</dbReference>
<dbReference type="PANTHER" id="PTHR43477:SF1">
    <property type="entry name" value="DIHYDROANTICAPSIN 7-DEHYDROGENASE"/>
    <property type="match status" value="1"/>
</dbReference>
<evidence type="ECO:0000256" key="1">
    <source>
        <dbReference type="ARBA" id="ARBA00006484"/>
    </source>
</evidence>
<dbReference type="Gene3D" id="3.40.50.720">
    <property type="entry name" value="NAD(P)-binding Rossmann-like Domain"/>
    <property type="match status" value="1"/>
</dbReference>
<dbReference type="CDD" id="cd05233">
    <property type="entry name" value="SDR_c"/>
    <property type="match status" value="1"/>
</dbReference>
<evidence type="ECO:0000313" key="5">
    <source>
        <dbReference type="Proteomes" id="UP000887226"/>
    </source>
</evidence>
<name>A0A9P7Z4K3_9HELO</name>
<dbReference type="AlphaFoldDB" id="A0A9P7Z4K3"/>
<keyword evidence="5" id="KW-1185">Reference proteome</keyword>
<dbReference type="OrthoDB" id="498125at2759"/>